<protein>
    <submittedName>
        <fullName evidence="9">Nucleotidyltransferase</fullName>
    </submittedName>
</protein>
<dbReference type="Gene3D" id="3.30.460.10">
    <property type="entry name" value="Beta Polymerase, domain 2"/>
    <property type="match status" value="1"/>
</dbReference>
<dbReference type="EMBL" id="PEXX01000039">
    <property type="protein sequence ID" value="PIU10607.1"/>
    <property type="molecule type" value="Genomic_DNA"/>
</dbReference>
<dbReference type="Proteomes" id="UP000230586">
    <property type="component" value="Unassembled WGS sequence"/>
</dbReference>
<evidence type="ECO:0000256" key="7">
    <source>
        <dbReference type="ARBA" id="ARBA00022842"/>
    </source>
</evidence>
<evidence type="ECO:0000256" key="5">
    <source>
        <dbReference type="ARBA" id="ARBA00022741"/>
    </source>
</evidence>
<organism evidence="9 10">
    <name type="scientific">Candidatus Kuenenbacteria bacterium CG08_land_8_20_14_0_20_37_23</name>
    <dbReference type="NCBI Taxonomy" id="1974617"/>
    <lineage>
        <taxon>Bacteria</taxon>
        <taxon>Candidatus Kueneniibacteriota</taxon>
    </lineage>
</organism>
<evidence type="ECO:0000256" key="4">
    <source>
        <dbReference type="ARBA" id="ARBA00022723"/>
    </source>
</evidence>
<comment type="cofactor">
    <cofactor evidence="1">
        <name>Mg(2+)</name>
        <dbReference type="ChEBI" id="CHEBI:18420"/>
    </cofactor>
</comment>
<comment type="caution">
    <text evidence="9">The sequence shown here is derived from an EMBL/GenBank/DDBJ whole genome shotgun (WGS) entry which is preliminary data.</text>
</comment>
<dbReference type="Pfam" id="PF18765">
    <property type="entry name" value="Polbeta"/>
    <property type="match status" value="1"/>
</dbReference>
<dbReference type="PANTHER" id="PTHR33571:SF12">
    <property type="entry name" value="BSL3053 PROTEIN"/>
    <property type="match status" value="1"/>
</dbReference>
<keyword evidence="5" id="KW-0547">Nucleotide-binding</keyword>
<dbReference type="InterPro" id="IPR043519">
    <property type="entry name" value="NT_sf"/>
</dbReference>
<evidence type="ECO:0000313" key="9">
    <source>
        <dbReference type="EMBL" id="PIU10607.1"/>
    </source>
</evidence>
<evidence type="ECO:0000256" key="3">
    <source>
        <dbReference type="ARBA" id="ARBA00022695"/>
    </source>
</evidence>
<evidence type="ECO:0000256" key="2">
    <source>
        <dbReference type="ARBA" id="ARBA00022679"/>
    </source>
</evidence>
<gene>
    <name evidence="9" type="ORF">COT27_02295</name>
</gene>
<dbReference type="InterPro" id="IPR041633">
    <property type="entry name" value="Polbeta"/>
</dbReference>
<proteinExistence type="predicted"/>
<dbReference type="GO" id="GO:0005524">
    <property type="term" value="F:ATP binding"/>
    <property type="evidence" value="ECO:0007669"/>
    <property type="project" value="UniProtKB-KW"/>
</dbReference>
<reference evidence="10" key="1">
    <citation type="submission" date="2017-09" db="EMBL/GenBank/DDBJ databases">
        <title>Depth-based differentiation of microbial function through sediment-hosted aquifers and enrichment of novel symbionts in the deep terrestrial subsurface.</title>
        <authorList>
            <person name="Probst A.J."/>
            <person name="Ladd B."/>
            <person name="Jarett J.K."/>
            <person name="Geller-Mcgrath D.E."/>
            <person name="Sieber C.M.K."/>
            <person name="Emerson J.B."/>
            <person name="Anantharaman K."/>
            <person name="Thomas B.C."/>
            <person name="Malmstrom R."/>
            <person name="Stieglmeier M."/>
            <person name="Klingl A."/>
            <person name="Woyke T."/>
            <person name="Ryan C.M."/>
            <person name="Banfield J.F."/>
        </authorList>
    </citation>
    <scope>NUCLEOTIDE SEQUENCE [LARGE SCALE GENOMIC DNA]</scope>
</reference>
<dbReference type="SUPFAM" id="SSF81301">
    <property type="entry name" value="Nucleotidyltransferase"/>
    <property type="match status" value="1"/>
</dbReference>
<dbReference type="AlphaFoldDB" id="A0A2M6XSI9"/>
<dbReference type="GO" id="GO:0046872">
    <property type="term" value="F:metal ion binding"/>
    <property type="evidence" value="ECO:0007669"/>
    <property type="project" value="UniProtKB-KW"/>
</dbReference>
<keyword evidence="2 9" id="KW-0808">Transferase</keyword>
<accession>A0A2M6XSI9</accession>
<name>A0A2M6XSI9_9BACT</name>
<evidence type="ECO:0000259" key="8">
    <source>
        <dbReference type="Pfam" id="PF18765"/>
    </source>
</evidence>
<dbReference type="InterPro" id="IPR052038">
    <property type="entry name" value="Type-VII_TA_antitoxin"/>
</dbReference>
<dbReference type="PANTHER" id="PTHR33571">
    <property type="entry name" value="SSL8005 PROTEIN"/>
    <property type="match status" value="1"/>
</dbReference>
<dbReference type="GO" id="GO:0016779">
    <property type="term" value="F:nucleotidyltransferase activity"/>
    <property type="evidence" value="ECO:0007669"/>
    <property type="project" value="UniProtKB-KW"/>
</dbReference>
<keyword evidence="4" id="KW-0479">Metal-binding</keyword>
<keyword evidence="6" id="KW-0067">ATP-binding</keyword>
<feature type="domain" description="Polymerase beta nucleotidyltransferase" evidence="8">
    <location>
        <begin position="17"/>
        <end position="99"/>
    </location>
</feature>
<evidence type="ECO:0000256" key="6">
    <source>
        <dbReference type="ARBA" id="ARBA00022840"/>
    </source>
</evidence>
<sequence length="99" mass="11737">MTKEEIKNNIRKSIQRSQHLDKIKKVSLFRSYLSDMAREDSDVDLLVEFDRGISLFDLADMQRVIENDVKKKVDLLTPNSLSKYFRDEVINQAELIYER</sequence>
<evidence type="ECO:0000313" key="10">
    <source>
        <dbReference type="Proteomes" id="UP000230586"/>
    </source>
</evidence>
<dbReference type="CDD" id="cd05403">
    <property type="entry name" value="NT_KNTase_like"/>
    <property type="match status" value="1"/>
</dbReference>
<keyword evidence="7" id="KW-0460">Magnesium</keyword>
<evidence type="ECO:0000256" key="1">
    <source>
        <dbReference type="ARBA" id="ARBA00001946"/>
    </source>
</evidence>
<keyword evidence="3" id="KW-0548">Nucleotidyltransferase</keyword>